<organism evidence="2 3">
    <name type="scientific">Candidatus Nitrospira allomarina</name>
    <dbReference type="NCBI Taxonomy" id="3020900"/>
    <lineage>
        <taxon>Bacteria</taxon>
        <taxon>Pseudomonadati</taxon>
        <taxon>Nitrospirota</taxon>
        <taxon>Nitrospiria</taxon>
        <taxon>Nitrospirales</taxon>
        <taxon>Nitrospiraceae</taxon>
        <taxon>Nitrospira</taxon>
    </lineage>
</organism>
<dbReference type="KEGG" id="nall:PP769_14745"/>
<proteinExistence type="predicted"/>
<evidence type="ECO:0000313" key="2">
    <source>
        <dbReference type="EMBL" id="WNM57224.1"/>
    </source>
</evidence>
<name>A0AA96JY75_9BACT</name>
<accession>A0AA96JY75</accession>
<protein>
    <submittedName>
        <fullName evidence="2">DUF3015 family protein</fullName>
    </submittedName>
</protein>
<keyword evidence="3" id="KW-1185">Reference proteome</keyword>
<dbReference type="InterPro" id="IPR021383">
    <property type="entry name" value="DUF3015"/>
</dbReference>
<reference evidence="2 3" key="1">
    <citation type="submission" date="2023-01" db="EMBL/GenBank/DDBJ databases">
        <title>Cultivation and genomic characterization of new, ubiquitous marine nitrite-oxidizing bacteria from the Nitrospirales.</title>
        <authorList>
            <person name="Mueller A.J."/>
            <person name="Daebeler A."/>
            <person name="Herbold C.W."/>
            <person name="Kirkegaard R.H."/>
            <person name="Daims H."/>
        </authorList>
    </citation>
    <scope>NUCLEOTIDE SEQUENCE [LARGE SCALE GENOMIC DNA]</scope>
    <source>
        <strain evidence="2 3">VA</strain>
    </source>
</reference>
<dbReference type="RefSeq" id="WP_312641442.1">
    <property type="nucleotide sequence ID" value="NZ_CP116967.1"/>
</dbReference>
<dbReference type="AlphaFoldDB" id="A0AA96JY75"/>
<dbReference type="PROSITE" id="PS51257">
    <property type="entry name" value="PROKAR_LIPOPROTEIN"/>
    <property type="match status" value="1"/>
</dbReference>
<feature type="chain" id="PRO_5041658273" evidence="1">
    <location>
        <begin position="29"/>
        <end position="145"/>
    </location>
</feature>
<gene>
    <name evidence="2" type="ORF">PP769_14745</name>
</gene>
<dbReference type="Proteomes" id="UP001302719">
    <property type="component" value="Chromosome"/>
</dbReference>
<evidence type="ECO:0000256" key="1">
    <source>
        <dbReference type="SAM" id="SignalP"/>
    </source>
</evidence>
<dbReference type="EMBL" id="CP116967">
    <property type="protein sequence ID" value="WNM57224.1"/>
    <property type="molecule type" value="Genomic_DNA"/>
</dbReference>
<sequence>MIQSVKTFQGLAALGVFLLGISSGCTFKATLDTTSDTATNFLSSTSGKAWWTEDGLVKHGEHARAFVVTNHDVLLEEIAQGHGEYVQAFGTILGVPSHYQAHFQELIQNEYPVLVEIPIFLGDDQLNRFIGHAKQAGIDSSSSNL</sequence>
<evidence type="ECO:0000313" key="3">
    <source>
        <dbReference type="Proteomes" id="UP001302719"/>
    </source>
</evidence>
<keyword evidence="1" id="KW-0732">Signal</keyword>
<feature type="signal peptide" evidence="1">
    <location>
        <begin position="1"/>
        <end position="28"/>
    </location>
</feature>
<dbReference type="Pfam" id="PF11220">
    <property type="entry name" value="DUF3015"/>
    <property type="match status" value="1"/>
</dbReference>